<organism evidence="2 3">
    <name type="scientific">Burkholderia thailandensis</name>
    <dbReference type="NCBI Taxonomy" id="57975"/>
    <lineage>
        <taxon>Bacteria</taxon>
        <taxon>Pseudomonadati</taxon>
        <taxon>Pseudomonadota</taxon>
        <taxon>Betaproteobacteria</taxon>
        <taxon>Burkholderiales</taxon>
        <taxon>Burkholderiaceae</taxon>
        <taxon>Burkholderia</taxon>
        <taxon>pseudomallei group</taxon>
    </lineage>
</organism>
<evidence type="ECO:0000313" key="2">
    <source>
        <dbReference type="EMBL" id="MDW9251964.1"/>
    </source>
</evidence>
<accession>A0AAW9CW13</accession>
<feature type="region of interest" description="Disordered" evidence="1">
    <location>
        <begin position="13"/>
        <end position="37"/>
    </location>
</feature>
<protein>
    <submittedName>
        <fullName evidence="2">Uncharacterized protein</fullName>
    </submittedName>
</protein>
<comment type="caution">
    <text evidence="2">The sequence shown here is derived from an EMBL/GenBank/DDBJ whole genome shotgun (WGS) entry which is preliminary data.</text>
</comment>
<dbReference type="Proteomes" id="UP001272137">
    <property type="component" value="Unassembled WGS sequence"/>
</dbReference>
<sequence length="37" mass="4091">MKRRLAASFAFASSGASASRRDWPNGRVRNVRRLGGQ</sequence>
<evidence type="ECO:0000313" key="3">
    <source>
        <dbReference type="Proteomes" id="UP001272137"/>
    </source>
</evidence>
<evidence type="ECO:0000256" key="1">
    <source>
        <dbReference type="SAM" id="MobiDB-lite"/>
    </source>
</evidence>
<dbReference type="AlphaFoldDB" id="A0AAW9CW13"/>
<proteinExistence type="predicted"/>
<name>A0AAW9CW13_BURTH</name>
<gene>
    <name evidence="2" type="ORF">C7S16_5691</name>
</gene>
<dbReference type="EMBL" id="QXCT01000001">
    <property type="protein sequence ID" value="MDW9251964.1"/>
    <property type="molecule type" value="Genomic_DNA"/>
</dbReference>
<reference evidence="2" key="1">
    <citation type="submission" date="2018-08" db="EMBL/GenBank/DDBJ databases">
        <title>Identification of Burkholderia cepacia strains that express a Burkholderia pseudomallei-like capsular polysaccharide.</title>
        <authorList>
            <person name="Burtnick M.N."/>
            <person name="Vongsouvath M."/>
            <person name="Newton P."/>
            <person name="Wuthiekanun V."/>
            <person name="Limmathurotsakul D."/>
            <person name="Brett P.J."/>
            <person name="Chantratita N."/>
            <person name="Dance D.A."/>
        </authorList>
    </citation>
    <scope>NUCLEOTIDE SEQUENCE</scope>
    <source>
        <strain evidence="2">SBXCC001</strain>
    </source>
</reference>